<evidence type="ECO:0000256" key="1">
    <source>
        <dbReference type="SAM" id="MobiDB-lite"/>
    </source>
</evidence>
<dbReference type="Pfam" id="PF00078">
    <property type="entry name" value="RVT_1"/>
    <property type="match status" value="1"/>
</dbReference>
<accession>A0A2V2VP52</accession>
<dbReference type="VEuPathDB" id="TriTrypDB:BCY84_21326"/>
<evidence type="ECO:0000313" key="4">
    <source>
        <dbReference type="Proteomes" id="UP000246078"/>
    </source>
</evidence>
<dbReference type="AlphaFoldDB" id="A0A2V2VP52"/>
<dbReference type="VEuPathDB" id="TriTrypDB:TCDM_10991"/>
<evidence type="ECO:0000313" key="3">
    <source>
        <dbReference type="EMBL" id="PWU98217.1"/>
    </source>
</evidence>
<dbReference type="EMBL" id="PRFC01000234">
    <property type="protein sequence ID" value="PWU98217.1"/>
    <property type="molecule type" value="Genomic_DNA"/>
</dbReference>
<organism evidence="3 4">
    <name type="scientific">Trypanosoma cruzi</name>
    <dbReference type="NCBI Taxonomy" id="5693"/>
    <lineage>
        <taxon>Eukaryota</taxon>
        <taxon>Discoba</taxon>
        <taxon>Euglenozoa</taxon>
        <taxon>Kinetoplastea</taxon>
        <taxon>Metakinetoplastina</taxon>
        <taxon>Trypanosomatida</taxon>
        <taxon>Trypanosomatidae</taxon>
        <taxon>Trypanosoma</taxon>
        <taxon>Schizotrypanum</taxon>
    </lineage>
</organism>
<feature type="compositionally biased region" description="Basic residues" evidence="1">
    <location>
        <begin position="45"/>
        <end position="56"/>
    </location>
</feature>
<proteinExistence type="predicted"/>
<feature type="region of interest" description="Disordered" evidence="1">
    <location>
        <begin position="11"/>
        <end position="56"/>
    </location>
</feature>
<evidence type="ECO:0000259" key="2">
    <source>
        <dbReference type="Pfam" id="PF00078"/>
    </source>
</evidence>
<dbReference type="VEuPathDB" id="TriTrypDB:ECC02_003946"/>
<dbReference type="VEuPathDB" id="TriTrypDB:Tc_MARK_9130"/>
<dbReference type="VEuPathDB" id="TriTrypDB:TcYC6_0105440"/>
<sequence>MCRNRPAESATCGCATPAQSGENGIQPRLPPTCNAERLPQQAHGTHPRRTRPKRHRVPVDSAAILLFAGQFRPRPIAAPQRCHAPQHRTAAVFVDHADAFGTVGPDAVILEMRRLSIPNRIVRWSAACLNNTSAVVCIDKLTPSSRTLTRGAPQGTVPSPIIFVFVMQSRCSCPSNVPYFAEDSSLTPSPPSHSRATGMRSTRPQKIGLSAVVEWTREYFMEATPGRARYTLLGTGNTAPLCLAYEDAPVTMERTPTLLDVKFQHPRGMGTRCESP</sequence>
<dbReference type="VEuPathDB" id="TriTrypDB:C4B63_402g16"/>
<name>A0A2V2VP52_TRYCR</name>
<gene>
    <name evidence="3" type="ORF">C3747_234g38</name>
</gene>
<protein>
    <recommendedName>
        <fullName evidence="2">Reverse transcriptase domain-containing protein</fullName>
    </recommendedName>
</protein>
<dbReference type="InterPro" id="IPR000477">
    <property type="entry name" value="RT_dom"/>
</dbReference>
<dbReference type="Proteomes" id="UP000246078">
    <property type="component" value="Unassembled WGS sequence"/>
</dbReference>
<reference evidence="3 4" key="1">
    <citation type="journal article" date="2018" name="Microb. Genom.">
        <title>Expanding an expanded genome: long-read sequencing of Trypanosoma cruzi.</title>
        <authorList>
            <person name="Berna L."/>
            <person name="Rodriguez M."/>
            <person name="Chiribao M.L."/>
            <person name="Parodi-Talice A."/>
            <person name="Pita S."/>
            <person name="Rijo G."/>
            <person name="Alvarez-Valin F."/>
            <person name="Robello C."/>
        </authorList>
    </citation>
    <scope>NUCLEOTIDE SEQUENCE [LARGE SCALE GENOMIC DNA]</scope>
    <source>
        <strain evidence="3 4">TCC</strain>
    </source>
</reference>
<comment type="caution">
    <text evidence="3">The sequence shown here is derived from an EMBL/GenBank/DDBJ whole genome shotgun (WGS) entry which is preliminary data.</text>
</comment>
<dbReference type="VEuPathDB" id="TriTrypDB:TcCL_Unassigned01889"/>
<dbReference type="VEuPathDB" id="TriTrypDB:TcG_07287"/>
<dbReference type="VEuPathDB" id="TriTrypDB:TCSYLVIO_001057"/>
<feature type="domain" description="Reverse transcriptase" evidence="2">
    <location>
        <begin position="81"/>
        <end position="169"/>
    </location>
</feature>
<dbReference type="VEuPathDB" id="TriTrypDB:C3747_234g38"/>
<dbReference type="VEuPathDB" id="TriTrypDB:TcBrA4_0039870"/>